<dbReference type="EMBL" id="LRFC01000012">
    <property type="protein sequence ID" value="KZE67239.1"/>
    <property type="molecule type" value="Genomic_DNA"/>
</dbReference>
<dbReference type="GO" id="GO:0016020">
    <property type="term" value="C:membrane"/>
    <property type="evidence" value="ECO:0007669"/>
    <property type="project" value="TreeGrafter"/>
</dbReference>
<dbReference type="GO" id="GO:0046872">
    <property type="term" value="F:metal ion binding"/>
    <property type="evidence" value="ECO:0007669"/>
    <property type="project" value="UniProtKB-KW"/>
</dbReference>
<proteinExistence type="predicted"/>
<dbReference type="InterPro" id="IPR011330">
    <property type="entry name" value="Glyco_hydro/deAcase_b/a-brl"/>
</dbReference>
<accession>A0A163RNR3</accession>
<comment type="caution">
    <text evidence="4">The sequence shown here is derived from an EMBL/GenBank/DDBJ whole genome shotgun (WGS) entry which is preliminary data.</text>
</comment>
<evidence type="ECO:0000256" key="2">
    <source>
        <dbReference type="ARBA" id="ARBA00022801"/>
    </source>
</evidence>
<gene>
    <name evidence="4" type="ORF">AWM68_04840</name>
</gene>
<evidence type="ECO:0000313" key="4">
    <source>
        <dbReference type="EMBL" id="KZE67239.1"/>
    </source>
</evidence>
<dbReference type="GO" id="GO:0005975">
    <property type="term" value="P:carbohydrate metabolic process"/>
    <property type="evidence" value="ECO:0007669"/>
    <property type="project" value="InterPro"/>
</dbReference>
<dbReference type="Pfam" id="PF01522">
    <property type="entry name" value="Polysacc_deac_1"/>
    <property type="match status" value="1"/>
</dbReference>
<keyword evidence="2" id="KW-0378">Hydrolase</keyword>
<evidence type="ECO:0000256" key="1">
    <source>
        <dbReference type="ARBA" id="ARBA00022723"/>
    </source>
</evidence>
<dbReference type="PANTHER" id="PTHR10587:SF133">
    <property type="entry name" value="CHITIN DEACETYLASE 1-RELATED"/>
    <property type="match status" value="1"/>
</dbReference>
<name>A0A163RNR3_9BACL</name>
<dbReference type="SUPFAM" id="SSF88713">
    <property type="entry name" value="Glycoside hydrolase/deacetylase"/>
    <property type="match status" value="1"/>
</dbReference>
<dbReference type="InterPro" id="IPR002509">
    <property type="entry name" value="NODB_dom"/>
</dbReference>
<organism evidence="4 5">
    <name type="scientific">Fictibacillus phosphorivorans</name>
    <dbReference type="NCBI Taxonomy" id="1221500"/>
    <lineage>
        <taxon>Bacteria</taxon>
        <taxon>Bacillati</taxon>
        <taxon>Bacillota</taxon>
        <taxon>Bacilli</taxon>
        <taxon>Bacillales</taxon>
        <taxon>Fictibacillaceae</taxon>
        <taxon>Fictibacillus</taxon>
    </lineage>
</organism>
<dbReference type="InterPro" id="IPR050248">
    <property type="entry name" value="Polysacc_deacetylase_ArnD"/>
</dbReference>
<dbReference type="PANTHER" id="PTHR10587">
    <property type="entry name" value="GLYCOSYL TRANSFERASE-RELATED"/>
    <property type="match status" value="1"/>
</dbReference>
<feature type="domain" description="NodB homology" evidence="3">
    <location>
        <begin position="14"/>
        <end position="189"/>
    </location>
</feature>
<keyword evidence="5" id="KW-1185">Reference proteome</keyword>
<evidence type="ECO:0000259" key="3">
    <source>
        <dbReference type="PROSITE" id="PS51677"/>
    </source>
</evidence>
<protein>
    <submittedName>
        <fullName evidence="4">Polysaccharide deacetylase</fullName>
    </submittedName>
</protein>
<reference evidence="5" key="1">
    <citation type="submission" date="2016-01" db="EMBL/GenBank/DDBJ databases">
        <title>Draft genome of Chromobacterium sp. F49.</title>
        <authorList>
            <person name="Hong K.W."/>
        </authorList>
    </citation>
    <scope>NUCLEOTIDE SEQUENCE [LARGE SCALE GENOMIC DNA]</scope>
    <source>
        <strain evidence="5">P7IIIA</strain>
    </source>
</reference>
<dbReference type="GO" id="GO:0016810">
    <property type="term" value="F:hydrolase activity, acting on carbon-nitrogen (but not peptide) bonds"/>
    <property type="evidence" value="ECO:0007669"/>
    <property type="project" value="InterPro"/>
</dbReference>
<dbReference type="PROSITE" id="PS51677">
    <property type="entry name" value="NODB"/>
    <property type="match status" value="1"/>
</dbReference>
<dbReference type="Gene3D" id="3.20.20.370">
    <property type="entry name" value="Glycoside hydrolase/deacetylase"/>
    <property type="match status" value="1"/>
</dbReference>
<sequence length="193" mass="22928">MWTNQQNWDRPQSKSLILTFDDGPSSVLIPLLDILKKHDVKAMFFWQSRLLYKKRPWKRVLKEGHMIGGHSLRHRDLTRLSCYEQEHDIHNNIKHIESLTGQKVKYFRPPYGQFNEDTLQVLKKLDVVPFLWEVAGLDWELKHNQNQIVHNVVNYADHGSIILLHELKQTVMILDDLIDELKREGYEFILPPE</sequence>
<dbReference type="CDD" id="cd10917">
    <property type="entry name" value="CE4_NodB_like_6s_7s"/>
    <property type="match status" value="1"/>
</dbReference>
<evidence type="ECO:0000313" key="5">
    <source>
        <dbReference type="Proteomes" id="UP000076567"/>
    </source>
</evidence>
<dbReference type="Proteomes" id="UP000076567">
    <property type="component" value="Unassembled WGS sequence"/>
</dbReference>
<dbReference type="AlphaFoldDB" id="A0A163RNR3"/>
<keyword evidence="1" id="KW-0479">Metal-binding</keyword>